<reference evidence="1" key="1">
    <citation type="submission" date="2022-05" db="EMBL/GenBank/DDBJ databases">
        <title>Sphingomonas sp. strain RP10 Genome sequencing and assembly.</title>
        <authorList>
            <person name="Kim I."/>
        </authorList>
    </citation>
    <scope>NUCLEOTIDE SEQUENCE</scope>
    <source>
        <strain evidence="1">RP10</strain>
    </source>
</reference>
<sequence>MTSVVENSGLSLARYEYDDLGRRKRRVLGNGTSTAYDYDPASRLSALTLNGGGQANSTSFAWNPAGQIASRTISNDAYAFTGHYTIDRGYAVNGLNQYAASGDVVPTYDARGDLTSAAGGSWLYNSKNQLSGAVRRRHPPSAGQPHAGLSPLALAPGRDVHEAETARWFTCGGHSVTRVRCWRAMLPRGGPARCPGARRRR</sequence>
<protein>
    <submittedName>
        <fullName evidence="1">RHS repeat protein</fullName>
    </submittedName>
</protein>
<evidence type="ECO:0000313" key="2">
    <source>
        <dbReference type="Proteomes" id="UP001139486"/>
    </source>
</evidence>
<dbReference type="AlphaFoldDB" id="A0A9X2KPE3"/>
<accession>A0A9X2KPE3</accession>
<evidence type="ECO:0000313" key="1">
    <source>
        <dbReference type="EMBL" id="MCP3734634.1"/>
    </source>
</evidence>
<dbReference type="Gene3D" id="2.180.10.10">
    <property type="entry name" value="RHS repeat-associated core"/>
    <property type="match status" value="1"/>
</dbReference>
<dbReference type="InterPro" id="IPR031325">
    <property type="entry name" value="RHS_repeat"/>
</dbReference>
<organism evidence="1 2">
    <name type="scientific">Sphingomonas liriopis</name>
    <dbReference type="NCBI Taxonomy" id="2949094"/>
    <lineage>
        <taxon>Bacteria</taxon>
        <taxon>Pseudomonadati</taxon>
        <taxon>Pseudomonadota</taxon>
        <taxon>Alphaproteobacteria</taxon>
        <taxon>Sphingomonadales</taxon>
        <taxon>Sphingomonadaceae</taxon>
        <taxon>Sphingomonas</taxon>
    </lineage>
</organism>
<comment type="caution">
    <text evidence="1">The sequence shown here is derived from an EMBL/GenBank/DDBJ whole genome shotgun (WGS) entry which is preliminary data.</text>
</comment>
<dbReference type="NCBIfam" id="TIGR01643">
    <property type="entry name" value="YD_repeat_2x"/>
    <property type="match status" value="1"/>
</dbReference>
<gene>
    <name evidence="1" type="ORF">M9979_07075</name>
</gene>
<name>A0A9X2KPE3_9SPHN</name>
<dbReference type="InterPro" id="IPR006530">
    <property type="entry name" value="YD"/>
</dbReference>
<dbReference type="Pfam" id="PF05593">
    <property type="entry name" value="RHS_repeat"/>
    <property type="match status" value="1"/>
</dbReference>
<keyword evidence="2" id="KW-1185">Reference proteome</keyword>
<dbReference type="EMBL" id="JAMLDY010000007">
    <property type="protein sequence ID" value="MCP3734634.1"/>
    <property type="molecule type" value="Genomic_DNA"/>
</dbReference>
<proteinExistence type="predicted"/>
<dbReference type="Proteomes" id="UP001139486">
    <property type="component" value="Unassembled WGS sequence"/>
</dbReference>